<keyword evidence="4" id="KW-1185">Reference proteome</keyword>
<keyword evidence="3" id="KW-0378">Hydrolase</keyword>
<dbReference type="PROSITE" id="PS51257">
    <property type="entry name" value="PROKAR_LIPOPROTEIN"/>
    <property type="match status" value="1"/>
</dbReference>
<dbReference type="GO" id="GO:0016787">
    <property type="term" value="F:hydrolase activity"/>
    <property type="evidence" value="ECO:0007669"/>
    <property type="project" value="UniProtKB-KW"/>
</dbReference>
<evidence type="ECO:0000259" key="2">
    <source>
        <dbReference type="Pfam" id="PF08386"/>
    </source>
</evidence>
<accession>H2CA61</accession>
<dbReference type="Proteomes" id="UP000005737">
    <property type="component" value="Unassembled WGS sequence"/>
</dbReference>
<reference evidence="3 4" key="1">
    <citation type="submission" date="2011-10" db="EMBL/GenBank/DDBJ databases">
        <title>The Improved High-Quality Draft genome of Leptonema illini DSM 21528.</title>
        <authorList>
            <consortium name="US DOE Joint Genome Institute (JGI-PGF)"/>
            <person name="Lucas S."/>
            <person name="Copeland A."/>
            <person name="Lapidus A."/>
            <person name="Glavina del Rio T."/>
            <person name="Dalin E."/>
            <person name="Tice H."/>
            <person name="Bruce D."/>
            <person name="Goodwin L."/>
            <person name="Pitluck S."/>
            <person name="Peters L."/>
            <person name="Mikhailova N."/>
            <person name="Held B."/>
            <person name="Kyrpides N."/>
            <person name="Mavromatis K."/>
            <person name="Ivanova N."/>
            <person name="Markowitz V."/>
            <person name="Cheng J.-F."/>
            <person name="Hugenholtz P."/>
            <person name="Woyke T."/>
            <person name="Wu D."/>
            <person name="Gronow S."/>
            <person name="Wellnitz S."/>
            <person name="Brambilla E.-M."/>
            <person name="Klenk H.-P."/>
            <person name="Eisen J.A."/>
        </authorList>
    </citation>
    <scope>NUCLEOTIDE SEQUENCE [LARGE SCALE GENOMIC DNA]</scope>
    <source>
        <strain evidence="3 4">DSM 21528</strain>
    </source>
</reference>
<evidence type="ECO:0000313" key="3">
    <source>
        <dbReference type="EMBL" id="EHQ06219.1"/>
    </source>
</evidence>
<evidence type="ECO:0000259" key="1">
    <source>
        <dbReference type="Pfam" id="PF00561"/>
    </source>
</evidence>
<dbReference type="InterPro" id="IPR013595">
    <property type="entry name" value="Pept_S33_TAP-like_C"/>
</dbReference>
<dbReference type="InterPro" id="IPR029058">
    <property type="entry name" value="AB_hydrolase_fold"/>
</dbReference>
<dbReference type="Gene3D" id="3.40.50.1820">
    <property type="entry name" value="alpha/beta hydrolase"/>
    <property type="match status" value="1"/>
</dbReference>
<dbReference type="PANTHER" id="PTHR12277:SF79">
    <property type="entry name" value="XAA-PRO DIPEPTIDYL-PEPTIDASE-RELATED"/>
    <property type="match status" value="1"/>
</dbReference>
<dbReference type="STRING" id="183.GCA_002009735_04167"/>
<dbReference type="HOGENOM" id="CLU_029375_2_1_12"/>
<gene>
    <name evidence="3" type="ORF">Lepil_1532</name>
</gene>
<sequence>MRRFWSGRFSMLISSLLTAVVVFALFAFFFGCVVVRPILFPAPATAPVPEAPDGSLIEIKSENSGGSAGRTVRGYLMRPRGPSDRLLLIFHGNGATMDGDVDLGMAFAGRAWNVLLVEYPGYGLSSDSSPSESKIYADAEALLLHVQRQLGIDAGRTAALGHSLGSAVAVEMAARGHVQRIALVSPFTSAPAVGAFHFMPPGLKWLPYLITCDRFNNLSKAKSIESPVLIVHGRNDTVVPFYMGEELHAAFPESVFLAVESDHNDVFFRMSENQWQRLFSFLLF</sequence>
<dbReference type="PANTHER" id="PTHR12277">
    <property type="entry name" value="ALPHA/BETA HYDROLASE DOMAIN-CONTAINING PROTEIN"/>
    <property type="match status" value="1"/>
</dbReference>
<dbReference type="RefSeq" id="WP_002771530.1">
    <property type="nucleotide sequence ID" value="NZ_JH597773.1"/>
</dbReference>
<dbReference type="InterPro" id="IPR000073">
    <property type="entry name" value="AB_hydrolase_1"/>
</dbReference>
<evidence type="ECO:0000313" key="4">
    <source>
        <dbReference type="Proteomes" id="UP000005737"/>
    </source>
</evidence>
<dbReference type="AlphaFoldDB" id="H2CA61"/>
<feature type="domain" description="Peptidase S33 tripeptidyl aminopeptidase-like C-terminal" evidence="2">
    <location>
        <begin position="221"/>
        <end position="270"/>
    </location>
</feature>
<name>H2CA61_9LEPT</name>
<organism evidence="3 4">
    <name type="scientific">Leptonema illini DSM 21528</name>
    <dbReference type="NCBI Taxonomy" id="929563"/>
    <lineage>
        <taxon>Bacteria</taxon>
        <taxon>Pseudomonadati</taxon>
        <taxon>Spirochaetota</taxon>
        <taxon>Spirochaetia</taxon>
        <taxon>Leptospirales</taxon>
        <taxon>Leptospiraceae</taxon>
        <taxon>Leptonema</taxon>
    </lineage>
</organism>
<dbReference type="SUPFAM" id="SSF53474">
    <property type="entry name" value="alpha/beta-Hydrolases"/>
    <property type="match status" value="1"/>
</dbReference>
<dbReference type="Pfam" id="PF00561">
    <property type="entry name" value="Abhydrolase_1"/>
    <property type="match status" value="1"/>
</dbReference>
<proteinExistence type="predicted"/>
<protein>
    <submittedName>
        <fullName evidence="3">Alpha/beta hydrolase fold containing protein</fullName>
    </submittedName>
</protein>
<dbReference type="EMBL" id="JH597773">
    <property type="protein sequence ID" value="EHQ06219.1"/>
    <property type="molecule type" value="Genomic_DNA"/>
</dbReference>
<dbReference type="Pfam" id="PF08386">
    <property type="entry name" value="Abhydrolase_4"/>
    <property type="match status" value="1"/>
</dbReference>
<feature type="domain" description="AB hydrolase-1" evidence="1">
    <location>
        <begin position="86"/>
        <end position="208"/>
    </location>
</feature>